<dbReference type="CDD" id="cd12183">
    <property type="entry name" value="LDH_like_2"/>
    <property type="match status" value="1"/>
</dbReference>
<feature type="domain" description="D-isomer specific 2-hydroxyacid dehydrogenase NAD-binding" evidence="5">
    <location>
        <begin position="111"/>
        <end position="296"/>
    </location>
</feature>
<gene>
    <name evidence="6" type="ORF">IAA06_11120</name>
</gene>
<dbReference type="Proteomes" id="UP000823842">
    <property type="component" value="Unassembled WGS sequence"/>
</dbReference>
<comment type="caution">
    <text evidence="6">The sequence shown here is derived from an EMBL/GenBank/DDBJ whole genome shotgun (WGS) entry which is preliminary data.</text>
</comment>
<dbReference type="EMBL" id="DWYZ01000207">
    <property type="protein sequence ID" value="HJB29328.1"/>
    <property type="molecule type" value="Genomic_DNA"/>
</dbReference>
<proteinExistence type="inferred from homology"/>
<dbReference type="InterPro" id="IPR058205">
    <property type="entry name" value="D-LDH-like"/>
</dbReference>
<dbReference type="PANTHER" id="PTHR43026">
    <property type="entry name" value="2-HYDROXYACID DEHYDROGENASE HOMOLOG 1-RELATED"/>
    <property type="match status" value="1"/>
</dbReference>
<dbReference type="Pfam" id="PF02826">
    <property type="entry name" value="2-Hacid_dh_C"/>
    <property type="match status" value="1"/>
</dbReference>
<evidence type="ECO:0000256" key="1">
    <source>
        <dbReference type="ARBA" id="ARBA00005854"/>
    </source>
</evidence>
<keyword evidence="3" id="KW-0560">Oxidoreductase</keyword>
<dbReference type="AlphaFoldDB" id="A0A9D2LV78"/>
<dbReference type="Gene3D" id="3.40.50.720">
    <property type="entry name" value="NAD(P)-binding Rossmann-like Domain"/>
    <property type="match status" value="2"/>
</dbReference>
<evidence type="ECO:0000256" key="3">
    <source>
        <dbReference type="RuleBase" id="RU003719"/>
    </source>
</evidence>
<sequence length="329" mass="36802">MKILFYGTKNYDEQFFEKLLPKYPGIQIKFIEANIHEETAALAKGYDAICAFVNADLGTSVIEVLNQQGVRLILMRCAGYNNVDLTTAHKYGMKILRVPGYSPEAVAEHAMALALTANRHTHKAYIKCRENNFALNGLMGVNFYQKTAGIIGTGKIGQAMAKICRGFGMKVIAFDLFPNKDLDFLEYVSLDELLAQSDLISLHCPLTDETKHIINEDSIAKMKDGVILVNTSRGGLIKTEDLIAGIRDHKFFAIGLDVYEEETDFVYEDMSERILPTSTIQRLLSFPNVTMTSHQGFFTEEALSNIAETTLDNAKAYMNKEELKNEVLS</sequence>
<name>A0A9D2LV78_9FIRM</name>
<dbReference type="SUPFAM" id="SSF52283">
    <property type="entry name" value="Formate/glycerate dehydrogenase catalytic domain-like"/>
    <property type="match status" value="1"/>
</dbReference>
<dbReference type="GO" id="GO:0051287">
    <property type="term" value="F:NAD binding"/>
    <property type="evidence" value="ECO:0007669"/>
    <property type="project" value="InterPro"/>
</dbReference>
<evidence type="ECO:0000259" key="4">
    <source>
        <dbReference type="Pfam" id="PF00389"/>
    </source>
</evidence>
<dbReference type="Pfam" id="PF00389">
    <property type="entry name" value="2-Hacid_dh"/>
    <property type="match status" value="1"/>
</dbReference>
<dbReference type="GO" id="GO:0008720">
    <property type="term" value="F:D-lactate dehydrogenase (NAD+) activity"/>
    <property type="evidence" value="ECO:0007669"/>
    <property type="project" value="TreeGrafter"/>
</dbReference>
<evidence type="ECO:0000256" key="2">
    <source>
        <dbReference type="ARBA" id="ARBA00023027"/>
    </source>
</evidence>
<reference evidence="6" key="2">
    <citation type="submission" date="2021-04" db="EMBL/GenBank/DDBJ databases">
        <authorList>
            <person name="Gilroy R."/>
        </authorList>
    </citation>
    <scope>NUCLEOTIDE SEQUENCE</scope>
    <source>
        <strain evidence="6">ChiSjej1B19-5720</strain>
    </source>
</reference>
<dbReference type="InterPro" id="IPR006139">
    <property type="entry name" value="D-isomer_2_OHA_DH_cat_dom"/>
</dbReference>
<dbReference type="PANTHER" id="PTHR43026:SF1">
    <property type="entry name" value="2-HYDROXYACID DEHYDROGENASE HOMOLOG 1-RELATED"/>
    <property type="match status" value="1"/>
</dbReference>
<evidence type="ECO:0000313" key="6">
    <source>
        <dbReference type="EMBL" id="HJB29328.1"/>
    </source>
</evidence>
<dbReference type="InterPro" id="IPR036291">
    <property type="entry name" value="NAD(P)-bd_dom_sf"/>
</dbReference>
<reference evidence="6" key="1">
    <citation type="journal article" date="2021" name="PeerJ">
        <title>Extensive microbial diversity within the chicken gut microbiome revealed by metagenomics and culture.</title>
        <authorList>
            <person name="Gilroy R."/>
            <person name="Ravi A."/>
            <person name="Getino M."/>
            <person name="Pursley I."/>
            <person name="Horton D.L."/>
            <person name="Alikhan N.F."/>
            <person name="Baker D."/>
            <person name="Gharbi K."/>
            <person name="Hall N."/>
            <person name="Watson M."/>
            <person name="Adriaenssens E.M."/>
            <person name="Foster-Nyarko E."/>
            <person name="Jarju S."/>
            <person name="Secka A."/>
            <person name="Antonio M."/>
            <person name="Oren A."/>
            <person name="Chaudhuri R.R."/>
            <person name="La Ragione R."/>
            <person name="Hildebrand F."/>
            <person name="Pallen M.J."/>
        </authorList>
    </citation>
    <scope>NUCLEOTIDE SEQUENCE</scope>
    <source>
        <strain evidence="6">ChiSjej1B19-5720</strain>
    </source>
</reference>
<comment type="similarity">
    <text evidence="1 3">Belongs to the D-isomer specific 2-hydroxyacid dehydrogenase family.</text>
</comment>
<accession>A0A9D2LV78</accession>
<feature type="domain" description="D-isomer specific 2-hydroxyacid dehydrogenase catalytic" evidence="4">
    <location>
        <begin position="4"/>
        <end position="327"/>
    </location>
</feature>
<organism evidence="6 7">
    <name type="scientific">Candidatus Blautia faecavium</name>
    <dbReference type="NCBI Taxonomy" id="2838487"/>
    <lineage>
        <taxon>Bacteria</taxon>
        <taxon>Bacillati</taxon>
        <taxon>Bacillota</taxon>
        <taxon>Clostridia</taxon>
        <taxon>Lachnospirales</taxon>
        <taxon>Lachnospiraceae</taxon>
        <taxon>Blautia</taxon>
    </lineage>
</organism>
<dbReference type="InterPro" id="IPR029752">
    <property type="entry name" value="D-isomer_DH_CS1"/>
</dbReference>
<evidence type="ECO:0000313" key="7">
    <source>
        <dbReference type="Proteomes" id="UP000823842"/>
    </source>
</evidence>
<dbReference type="PROSITE" id="PS00065">
    <property type="entry name" value="D_2_HYDROXYACID_DH_1"/>
    <property type="match status" value="1"/>
</dbReference>
<keyword evidence="2" id="KW-0520">NAD</keyword>
<evidence type="ECO:0000259" key="5">
    <source>
        <dbReference type="Pfam" id="PF02826"/>
    </source>
</evidence>
<dbReference type="InterPro" id="IPR006140">
    <property type="entry name" value="D-isomer_DH_NAD-bd"/>
</dbReference>
<dbReference type="SUPFAM" id="SSF51735">
    <property type="entry name" value="NAD(P)-binding Rossmann-fold domains"/>
    <property type="match status" value="1"/>
</dbReference>
<protein>
    <submittedName>
        <fullName evidence="6">2-hydroxyacid dehydrogenase</fullName>
    </submittedName>
</protein>